<dbReference type="PATRIC" id="fig|1473.5.peg.718"/>
<gene>
    <name evidence="3" type="ORF">AFK71_10950</name>
</gene>
<dbReference type="Gene3D" id="1.10.30.50">
    <property type="match status" value="1"/>
</dbReference>
<dbReference type="CDD" id="cd00085">
    <property type="entry name" value="HNHc"/>
    <property type="match status" value="1"/>
</dbReference>
<evidence type="ECO:0000313" key="4">
    <source>
        <dbReference type="Proteomes" id="UP000036780"/>
    </source>
</evidence>
<dbReference type="InterPro" id="IPR003615">
    <property type="entry name" value="HNH_nuc"/>
</dbReference>
<dbReference type="Pfam" id="PF01844">
    <property type="entry name" value="HNH"/>
    <property type="match status" value="1"/>
</dbReference>
<dbReference type="EMBL" id="LGTO01000007">
    <property type="protein sequence ID" value="KNE19070.1"/>
    <property type="molecule type" value="Genomic_DNA"/>
</dbReference>
<accession>A0A0L0QKC2</accession>
<dbReference type="GO" id="GO:0003676">
    <property type="term" value="F:nucleic acid binding"/>
    <property type="evidence" value="ECO:0007669"/>
    <property type="project" value="InterPro"/>
</dbReference>
<dbReference type="GO" id="GO:0004519">
    <property type="term" value="F:endonuclease activity"/>
    <property type="evidence" value="ECO:0007669"/>
    <property type="project" value="InterPro"/>
</dbReference>
<dbReference type="RefSeq" id="WP_050351571.1">
    <property type="nucleotide sequence ID" value="NZ_CP073011.1"/>
</dbReference>
<reference evidence="4" key="1">
    <citation type="submission" date="2015-07" db="EMBL/GenBank/DDBJ databases">
        <title>Fjat-10053 dsm26.</title>
        <authorList>
            <person name="Liu B."/>
            <person name="Wang J."/>
            <person name="Zhu Y."/>
            <person name="Liu G."/>
            <person name="Chen Q."/>
            <person name="Chen Z."/>
            <person name="Lan J."/>
            <person name="Che J."/>
            <person name="Ge C."/>
            <person name="Shi H."/>
            <person name="Pan Z."/>
            <person name="Liu X."/>
        </authorList>
    </citation>
    <scope>NUCLEOTIDE SEQUENCE [LARGE SCALE GENOMIC DNA]</scope>
    <source>
        <strain evidence="4">DSM 26</strain>
    </source>
</reference>
<name>A0A0L0QKC2_VIRPA</name>
<dbReference type="Proteomes" id="UP000036780">
    <property type="component" value="Unassembled WGS sequence"/>
</dbReference>
<proteinExistence type="predicted"/>
<comment type="caution">
    <text evidence="3">The sequence shown here is derived from an EMBL/GenBank/DDBJ whole genome shotgun (WGS) entry which is preliminary data.</text>
</comment>
<evidence type="ECO:0000259" key="2">
    <source>
        <dbReference type="SMART" id="SM00507"/>
    </source>
</evidence>
<organism evidence="3 4">
    <name type="scientific">Virgibacillus pantothenticus</name>
    <dbReference type="NCBI Taxonomy" id="1473"/>
    <lineage>
        <taxon>Bacteria</taxon>
        <taxon>Bacillati</taxon>
        <taxon>Bacillota</taxon>
        <taxon>Bacilli</taxon>
        <taxon>Bacillales</taxon>
        <taxon>Bacillaceae</taxon>
        <taxon>Virgibacillus</taxon>
    </lineage>
</organism>
<feature type="region of interest" description="Disordered" evidence="1">
    <location>
        <begin position="1"/>
        <end position="23"/>
    </location>
</feature>
<dbReference type="GeneID" id="66872091"/>
<evidence type="ECO:0000313" key="3">
    <source>
        <dbReference type="EMBL" id="KNE19070.1"/>
    </source>
</evidence>
<dbReference type="SMART" id="SM00507">
    <property type="entry name" value="HNHc"/>
    <property type="match status" value="1"/>
</dbReference>
<dbReference type="InterPro" id="IPR002711">
    <property type="entry name" value="HNH"/>
</dbReference>
<feature type="domain" description="HNH nuclease" evidence="2">
    <location>
        <begin position="26"/>
        <end position="80"/>
    </location>
</feature>
<sequence>MIYPVPKPRHKRRAPKQKDRTKITNKVRREVLKRSEGKCERCGRSSAYAFEMAHLQQASNGGLGNDPANIVLLCGPSVNTGTCHNFADYTAAGREWRMRKREELKRYYGE</sequence>
<protein>
    <recommendedName>
        <fullName evidence="2">HNH nuclease domain-containing protein</fullName>
    </recommendedName>
</protein>
<keyword evidence="4" id="KW-1185">Reference proteome</keyword>
<dbReference type="AlphaFoldDB" id="A0A0L0QKC2"/>
<evidence type="ECO:0000256" key="1">
    <source>
        <dbReference type="SAM" id="MobiDB-lite"/>
    </source>
</evidence>
<dbReference type="GO" id="GO:0008270">
    <property type="term" value="F:zinc ion binding"/>
    <property type="evidence" value="ECO:0007669"/>
    <property type="project" value="InterPro"/>
</dbReference>